<accession>A0AAV1AYX7</accession>
<sequence length="226" mass="24778">MWLVRAFRGAAWARQAPGKSGSQLNLGRHPALEGVGSWSELLIAVLPQPKAVKVGEEHCFEGGKAWLTSHFEEATGVLSSNDAYGLSHSHPKWWPDSAWPGREEIHIDTFAIRESLSMLASGGRLSYDSPAAASDRPLRLILIWLYLYVASHRPYLDKKQNAPSPTTLSSAGDFHEMKTGGIVVCSTLVALVYIPEYSYGRSVTQPTQKSKGLTPSRLENDPYGMA</sequence>
<organism evidence="2 3">
    <name type="scientific">Vicia faba</name>
    <name type="common">Broad bean</name>
    <name type="synonym">Faba vulgaris</name>
    <dbReference type="NCBI Taxonomy" id="3906"/>
    <lineage>
        <taxon>Eukaryota</taxon>
        <taxon>Viridiplantae</taxon>
        <taxon>Streptophyta</taxon>
        <taxon>Embryophyta</taxon>
        <taxon>Tracheophyta</taxon>
        <taxon>Spermatophyta</taxon>
        <taxon>Magnoliopsida</taxon>
        <taxon>eudicotyledons</taxon>
        <taxon>Gunneridae</taxon>
        <taxon>Pentapetalae</taxon>
        <taxon>rosids</taxon>
        <taxon>fabids</taxon>
        <taxon>Fabales</taxon>
        <taxon>Fabaceae</taxon>
        <taxon>Papilionoideae</taxon>
        <taxon>50 kb inversion clade</taxon>
        <taxon>NPAAA clade</taxon>
        <taxon>Hologalegina</taxon>
        <taxon>IRL clade</taxon>
        <taxon>Fabeae</taxon>
        <taxon>Vicia</taxon>
    </lineage>
</organism>
<evidence type="ECO:0000313" key="2">
    <source>
        <dbReference type="EMBL" id="CAI8615740.1"/>
    </source>
</evidence>
<protein>
    <submittedName>
        <fullName evidence="2">Uncharacterized protein</fullName>
    </submittedName>
</protein>
<evidence type="ECO:0000313" key="3">
    <source>
        <dbReference type="Proteomes" id="UP001157006"/>
    </source>
</evidence>
<name>A0AAV1AYX7_VICFA</name>
<reference evidence="2 3" key="1">
    <citation type="submission" date="2023-01" db="EMBL/GenBank/DDBJ databases">
        <authorList>
            <person name="Kreplak J."/>
        </authorList>
    </citation>
    <scope>NUCLEOTIDE SEQUENCE [LARGE SCALE GENOMIC DNA]</scope>
</reference>
<keyword evidence="3" id="KW-1185">Reference proteome</keyword>
<gene>
    <name evidence="2" type="ORF">VFH_V193720</name>
</gene>
<dbReference type="Proteomes" id="UP001157006">
    <property type="component" value="Chromosome 5"/>
</dbReference>
<feature type="region of interest" description="Disordered" evidence="1">
    <location>
        <begin position="203"/>
        <end position="226"/>
    </location>
</feature>
<dbReference type="AlphaFoldDB" id="A0AAV1AYX7"/>
<dbReference type="EMBL" id="OX451740">
    <property type="protein sequence ID" value="CAI8615740.1"/>
    <property type="molecule type" value="Genomic_DNA"/>
</dbReference>
<proteinExistence type="predicted"/>
<feature type="compositionally biased region" description="Polar residues" evidence="1">
    <location>
        <begin position="203"/>
        <end position="213"/>
    </location>
</feature>
<evidence type="ECO:0000256" key="1">
    <source>
        <dbReference type="SAM" id="MobiDB-lite"/>
    </source>
</evidence>